<dbReference type="Gene3D" id="3.40.50.150">
    <property type="entry name" value="Vaccinia Virus protein VP39"/>
    <property type="match status" value="1"/>
</dbReference>
<dbReference type="GO" id="GO:0032259">
    <property type="term" value="P:methylation"/>
    <property type="evidence" value="ECO:0007669"/>
    <property type="project" value="InterPro"/>
</dbReference>
<dbReference type="PRINTS" id="PR00507">
    <property type="entry name" value="N12N6MTFRASE"/>
</dbReference>
<dbReference type="PROSITE" id="PS00092">
    <property type="entry name" value="N6_MTASE"/>
    <property type="match status" value="1"/>
</dbReference>
<dbReference type="SUPFAM" id="SSF53335">
    <property type="entry name" value="S-adenosyl-L-methionine-dependent methyltransferases"/>
    <property type="match status" value="1"/>
</dbReference>
<protein>
    <recommendedName>
        <fullName evidence="3">Methyltransferase</fullName>
    </recommendedName>
</protein>
<sequence>MQIDPDVLDAIRSAELDGPALRLRGQLDRKLYERVNLALHAIGGTWNRYKRAHIFPAAATTAIAGLLATGQVITDADRGYYPTPEPIVEQLLDLAELEVGCEALEPSAGRGALAEAAAARGVIVDCIELDTACAEHIRAGGYAREVTNADFLSVKVERRYQRVIMNPPFADRQDIRHVERALRFVQPGGLVVAVMFGSLTFRTDRLTKDFLARVQEARGTITELPDDAFPAVGVRTVIAVIPVREAAPPPCFNRFAPRPEDFTAKPRAVQQGLFFADERQPTGQPPSTGSGTG</sequence>
<dbReference type="EMBL" id="JARAWN010000064">
    <property type="protein sequence ID" value="MDX3130822.1"/>
    <property type="molecule type" value="Genomic_DNA"/>
</dbReference>
<dbReference type="AlphaFoldDB" id="A0AAJ2PNZ0"/>
<proteinExistence type="predicted"/>
<dbReference type="Proteomes" id="UP001273589">
    <property type="component" value="Unassembled WGS sequence"/>
</dbReference>
<dbReference type="InterPro" id="IPR029063">
    <property type="entry name" value="SAM-dependent_MTases_sf"/>
</dbReference>
<gene>
    <name evidence="1" type="ORF">PV367_13705</name>
</gene>
<dbReference type="GO" id="GO:0008168">
    <property type="term" value="F:methyltransferase activity"/>
    <property type="evidence" value="ECO:0007669"/>
    <property type="project" value="InterPro"/>
</dbReference>
<comment type="caution">
    <text evidence="1">The sequence shown here is derived from an EMBL/GenBank/DDBJ whole genome shotgun (WGS) entry which is preliminary data.</text>
</comment>
<dbReference type="InterPro" id="IPR002052">
    <property type="entry name" value="DNA_methylase_N6_adenine_CS"/>
</dbReference>
<organism evidence="1 2">
    <name type="scientific">Streptomyces europaeiscabiei</name>
    <dbReference type="NCBI Taxonomy" id="146819"/>
    <lineage>
        <taxon>Bacteria</taxon>
        <taxon>Bacillati</taxon>
        <taxon>Actinomycetota</taxon>
        <taxon>Actinomycetes</taxon>
        <taxon>Kitasatosporales</taxon>
        <taxon>Streptomycetaceae</taxon>
        <taxon>Streptomyces</taxon>
    </lineage>
</organism>
<dbReference type="RefSeq" id="WP_319691703.1">
    <property type="nucleotide sequence ID" value="NZ_JARAWN010000064.1"/>
</dbReference>
<evidence type="ECO:0008006" key="3">
    <source>
        <dbReference type="Google" id="ProtNLM"/>
    </source>
</evidence>
<name>A0AAJ2PNZ0_9ACTN</name>
<evidence type="ECO:0000313" key="2">
    <source>
        <dbReference type="Proteomes" id="UP001273589"/>
    </source>
</evidence>
<evidence type="ECO:0000313" key="1">
    <source>
        <dbReference type="EMBL" id="MDX3130822.1"/>
    </source>
</evidence>
<reference evidence="1" key="1">
    <citation type="journal article" date="2023" name="Microb. Genom.">
        <title>Mesoterricola silvestris gen. nov., sp. nov., Mesoterricola sediminis sp. nov., Geothrix oryzae sp. nov., Geothrix edaphica sp. nov., Geothrix rubra sp. nov., and Geothrix limicola sp. nov., six novel members of Acidobacteriota isolated from soils.</title>
        <authorList>
            <person name="Weisberg A.J."/>
            <person name="Pearce E."/>
            <person name="Kramer C.G."/>
            <person name="Chang J.H."/>
            <person name="Clarke C.R."/>
        </authorList>
    </citation>
    <scope>NUCLEOTIDE SEQUENCE</scope>
    <source>
        <strain evidence="1">ND06-05F</strain>
    </source>
</reference>
<dbReference type="GO" id="GO:0003676">
    <property type="term" value="F:nucleic acid binding"/>
    <property type="evidence" value="ECO:0007669"/>
    <property type="project" value="InterPro"/>
</dbReference>
<accession>A0AAJ2PNZ0</accession>